<dbReference type="InterPro" id="IPR036396">
    <property type="entry name" value="Cyt_P450_sf"/>
</dbReference>
<dbReference type="VEuPathDB" id="FungiDB:F4678DRAFT_312131"/>
<feature type="binding site" description="axial binding residue" evidence="7">
    <location>
        <position position="331"/>
    </location>
    <ligand>
        <name>heme</name>
        <dbReference type="ChEBI" id="CHEBI:30413"/>
    </ligand>
    <ligandPart>
        <name>Fe</name>
        <dbReference type="ChEBI" id="CHEBI:18248"/>
    </ligandPart>
</feature>
<evidence type="ECO:0000256" key="6">
    <source>
        <dbReference type="ARBA" id="ARBA00023033"/>
    </source>
</evidence>
<dbReference type="Proteomes" id="UP001148614">
    <property type="component" value="Unassembled WGS sequence"/>
</dbReference>
<dbReference type="PANTHER" id="PTHR24305:SF172">
    <property type="entry name" value="P450, PUTATIVE (EUROFUNG)-RELATED"/>
    <property type="match status" value="1"/>
</dbReference>
<organism evidence="9 10">
    <name type="scientific">Xylaria arbuscula</name>
    <dbReference type="NCBI Taxonomy" id="114810"/>
    <lineage>
        <taxon>Eukaryota</taxon>
        <taxon>Fungi</taxon>
        <taxon>Dikarya</taxon>
        <taxon>Ascomycota</taxon>
        <taxon>Pezizomycotina</taxon>
        <taxon>Sordariomycetes</taxon>
        <taxon>Xylariomycetidae</taxon>
        <taxon>Xylariales</taxon>
        <taxon>Xylariaceae</taxon>
        <taxon>Xylaria</taxon>
    </lineage>
</organism>
<dbReference type="InterPro" id="IPR050121">
    <property type="entry name" value="Cytochrome_P450_monoxygenase"/>
</dbReference>
<evidence type="ECO:0000256" key="4">
    <source>
        <dbReference type="ARBA" id="ARBA00022723"/>
    </source>
</evidence>
<evidence type="ECO:0000256" key="7">
    <source>
        <dbReference type="PIRSR" id="PIRSR602403-1"/>
    </source>
</evidence>
<dbReference type="InterPro" id="IPR017972">
    <property type="entry name" value="Cyt_P450_CS"/>
</dbReference>
<evidence type="ECO:0000256" key="3">
    <source>
        <dbReference type="ARBA" id="ARBA00022617"/>
    </source>
</evidence>
<proteinExistence type="inferred from homology"/>
<dbReference type="GO" id="GO:0004497">
    <property type="term" value="F:monooxygenase activity"/>
    <property type="evidence" value="ECO:0007669"/>
    <property type="project" value="UniProtKB-KW"/>
</dbReference>
<keyword evidence="8" id="KW-0560">Oxidoreductase</keyword>
<dbReference type="GO" id="GO:0016705">
    <property type="term" value="F:oxidoreductase activity, acting on paired donors, with incorporation or reduction of molecular oxygen"/>
    <property type="evidence" value="ECO:0007669"/>
    <property type="project" value="InterPro"/>
</dbReference>
<evidence type="ECO:0000313" key="9">
    <source>
        <dbReference type="EMBL" id="KAJ3562543.1"/>
    </source>
</evidence>
<keyword evidence="10" id="KW-1185">Reference proteome</keyword>
<gene>
    <name evidence="9" type="ORF">NPX13_g8533</name>
</gene>
<sequence>MVASSYGPKHAEVWEPKVAESVAALMTQIDKLCTGPRGSELFDAVHWIFLFSVETTIKIMLSKNVFFLRNGTDHIYFQGAEGKKRVVRSIHSAHASQRAAATLIWDIKGFPLWRRLTGWVSNTYADNWQSGKRFHDAMVALTRERMERHANGEELDDLFQSMLEDRRGDEPAISTVDRIAEVGQVIGSATDGPAVSISMTLYYLVRYPHTLAQLRAELDNVLLPEEQVAPWSKVKNLPYLRACIDEAMRLAPPVATELIRRTPPDASINIAGEVIPPDTNVSIAAYTAHRDPSLFPDPTMYNPSRWLAKGSDHLRDMRAVFIPFSTGTRGCIGRNVSIVMQAMCVATLVYHYDFALEEPEWEMEFEEWFNLWPLKLPLKVSRRNATSFPNAARGSMKSPIEN</sequence>
<dbReference type="PANTHER" id="PTHR24305">
    <property type="entry name" value="CYTOCHROME P450"/>
    <property type="match status" value="1"/>
</dbReference>
<evidence type="ECO:0000313" key="10">
    <source>
        <dbReference type="Proteomes" id="UP001148614"/>
    </source>
</evidence>
<keyword evidence="4 7" id="KW-0479">Metal-binding</keyword>
<comment type="caution">
    <text evidence="9">The sequence shown here is derived from an EMBL/GenBank/DDBJ whole genome shotgun (WGS) entry which is preliminary data.</text>
</comment>
<dbReference type="EMBL" id="JANPWZ010001888">
    <property type="protein sequence ID" value="KAJ3562543.1"/>
    <property type="molecule type" value="Genomic_DNA"/>
</dbReference>
<dbReference type="InterPro" id="IPR001128">
    <property type="entry name" value="Cyt_P450"/>
</dbReference>
<dbReference type="AlphaFoldDB" id="A0A9W8N802"/>
<dbReference type="SUPFAM" id="SSF48264">
    <property type="entry name" value="Cytochrome P450"/>
    <property type="match status" value="1"/>
</dbReference>
<dbReference type="GO" id="GO:0020037">
    <property type="term" value="F:heme binding"/>
    <property type="evidence" value="ECO:0007669"/>
    <property type="project" value="InterPro"/>
</dbReference>
<dbReference type="GO" id="GO:0005506">
    <property type="term" value="F:iron ion binding"/>
    <property type="evidence" value="ECO:0007669"/>
    <property type="project" value="InterPro"/>
</dbReference>
<dbReference type="InterPro" id="IPR002403">
    <property type="entry name" value="Cyt_P450_E_grp-IV"/>
</dbReference>
<evidence type="ECO:0000256" key="8">
    <source>
        <dbReference type="RuleBase" id="RU000461"/>
    </source>
</evidence>
<dbReference type="PRINTS" id="PR00465">
    <property type="entry name" value="EP450IV"/>
</dbReference>
<comment type="similarity">
    <text evidence="2 8">Belongs to the cytochrome P450 family.</text>
</comment>
<evidence type="ECO:0008006" key="11">
    <source>
        <dbReference type="Google" id="ProtNLM"/>
    </source>
</evidence>
<accession>A0A9W8N802</accession>
<evidence type="ECO:0000256" key="2">
    <source>
        <dbReference type="ARBA" id="ARBA00010617"/>
    </source>
</evidence>
<dbReference type="Gene3D" id="1.10.630.10">
    <property type="entry name" value="Cytochrome P450"/>
    <property type="match status" value="1"/>
</dbReference>
<keyword evidence="3 7" id="KW-0349">Heme</keyword>
<reference evidence="9" key="1">
    <citation type="submission" date="2022-07" db="EMBL/GenBank/DDBJ databases">
        <title>Genome Sequence of Xylaria arbuscula.</title>
        <authorList>
            <person name="Buettner E."/>
        </authorList>
    </citation>
    <scope>NUCLEOTIDE SEQUENCE</scope>
    <source>
        <strain evidence="9">VT107</strain>
    </source>
</reference>
<dbReference type="Pfam" id="PF00067">
    <property type="entry name" value="p450"/>
    <property type="match status" value="1"/>
</dbReference>
<keyword evidence="5 7" id="KW-0408">Iron</keyword>
<evidence type="ECO:0000256" key="1">
    <source>
        <dbReference type="ARBA" id="ARBA00001971"/>
    </source>
</evidence>
<keyword evidence="6 8" id="KW-0503">Monooxygenase</keyword>
<evidence type="ECO:0000256" key="5">
    <source>
        <dbReference type="ARBA" id="ARBA00023004"/>
    </source>
</evidence>
<comment type="cofactor">
    <cofactor evidence="1 7">
        <name>heme</name>
        <dbReference type="ChEBI" id="CHEBI:30413"/>
    </cofactor>
</comment>
<protein>
    <recommendedName>
        <fullName evidence="11">Cytochrome P450</fullName>
    </recommendedName>
</protein>
<dbReference type="PROSITE" id="PS00086">
    <property type="entry name" value="CYTOCHROME_P450"/>
    <property type="match status" value="1"/>
</dbReference>
<name>A0A9W8N802_9PEZI</name>